<dbReference type="InterPro" id="IPR051696">
    <property type="entry name" value="DENN_Domain_GEFs"/>
</dbReference>
<dbReference type="SMART" id="SM00799">
    <property type="entry name" value="DENN"/>
    <property type="match status" value="1"/>
</dbReference>
<dbReference type="InterPro" id="IPR005112">
    <property type="entry name" value="dDENN_dom"/>
</dbReference>
<dbReference type="SMART" id="SM00800">
    <property type="entry name" value="uDENN"/>
    <property type="match status" value="1"/>
</dbReference>
<sequence>MAQVFDYFVVCGIGPEIRTLDNIKGFHGTEVMYLPSLLDQYPPPNHTLYPPPPPQLPTVVLPAGVEFYSSGFDSNDPSTFPKTYPIVLTEGDGSKIYVSCIAFRDPVNEDIAEAYHIQANSFADKCICLVSRSPSFRVLRSALEELFILCFSSNGSSKPLWDVIAHMVSNVPLPTPGRDRVLFAIDNCLLSVEAPPKDGLPHADISFQPLVQCLDVDNLIKLFTAVLLERRILLRSNKYSLLTLVSEAICHLIYPFRWQHVYIPLLFFSGVDYIDAPTPYMMGLHSGVDTSGLAMDGVVVVDLEYNRITTTEDIPPIPEPELSSLRGEIMRLLYPNVVGIDQMKADFCNLSEQLTIWGNKPWGEDHDLQLRLIFLKFFASLLSGYRNFIENSANNGFNTQAFLKKRSRSTNQPPEPMIAQFLDSHGFLDYLDRGLGSGENNNNNNNLLDKLQDAIGRGQNPTSILPSSLVEPEIITISDPDVGISGSGAKYTYDRFPSNIRTEEQEEKRRQILAAASGAFDFSGKHTPSSPSMLAGKDSKAGSLSPMERAAERERMVLDIKVKLQGLWLRLLKLGATEDPLASFEYGTILALIESDAEGIGGSGFVECIREHIHSGWNCQLTEEQFIAVKELLKTAISRATSRNDVMTIRDALEVSAEMYKKDANNVSDYIQRHLISLSIWEELR</sequence>
<proteinExistence type="predicted"/>
<organism evidence="3 4">
    <name type="scientific">Quercus suber</name>
    <name type="common">Cork oak</name>
    <dbReference type="NCBI Taxonomy" id="58331"/>
    <lineage>
        <taxon>Eukaryota</taxon>
        <taxon>Viridiplantae</taxon>
        <taxon>Streptophyta</taxon>
        <taxon>Embryophyta</taxon>
        <taxon>Tracheophyta</taxon>
        <taxon>Spermatophyta</taxon>
        <taxon>Magnoliopsida</taxon>
        <taxon>eudicotyledons</taxon>
        <taxon>Gunneridae</taxon>
        <taxon>Pentapetalae</taxon>
        <taxon>rosids</taxon>
        <taxon>fabids</taxon>
        <taxon>Fagales</taxon>
        <taxon>Fagaceae</taxon>
        <taxon>Quercus</taxon>
    </lineage>
</organism>
<dbReference type="GO" id="GO:0031410">
    <property type="term" value="C:cytoplasmic vesicle"/>
    <property type="evidence" value="ECO:0007669"/>
    <property type="project" value="TreeGrafter"/>
</dbReference>
<dbReference type="FunFam" id="3.30.450.200:FF:000006">
    <property type="entry name" value="DENN domain and WD repeat-containing protein SCD1"/>
    <property type="match status" value="1"/>
</dbReference>
<protein>
    <submittedName>
        <fullName evidence="3">Denn domain and wd repeat-containing protein scd1</fullName>
    </submittedName>
</protein>
<gene>
    <name evidence="3" type="primary">SCD1_1</name>
    <name evidence="3" type="ORF">CFP56_021262</name>
</gene>
<dbReference type="FunFam" id="3.40.50.11500:FF:000007">
    <property type="entry name" value="DENN domain and WD repeat-containing protein SCD1"/>
    <property type="match status" value="1"/>
</dbReference>
<accession>A0AAW0KFN0</accession>
<dbReference type="EMBL" id="PKMF04000329">
    <property type="protein sequence ID" value="KAK7837458.1"/>
    <property type="molecule type" value="Genomic_DNA"/>
</dbReference>
<dbReference type="PANTHER" id="PTHR12296:SF21">
    <property type="entry name" value="DENN DOMAIN-CONTAINING PROTEIN 3"/>
    <property type="match status" value="1"/>
</dbReference>
<comment type="caution">
    <text evidence="3">The sequence shown here is derived from an EMBL/GenBank/DDBJ whole genome shotgun (WGS) entry which is preliminary data.</text>
</comment>
<feature type="domain" description="UDENN" evidence="2">
    <location>
        <begin position="19"/>
        <end position="442"/>
    </location>
</feature>
<dbReference type="Pfam" id="PF03456">
    <property type="entry name" value="uDENN"/>
    <property type="match status" value="1"/>
</dbReference>
<dbReference type="InterPro" id="IPR005113">
    <property type="entry name" value="uDENN_dom"/>
</dbReference>
<dbReference type="GO" id="GO:0032483">
    <property type="term" value="P:regulation of Rab protein signal transduction"/>
    <property type="evidence" value="ECO:0007669"/>
    <property type="project" value="TreeGrafter"/>
</dbReference>
<dbReference type="AlphaFoldDB" id="A0AAW0KFN0"/>
<evidence type="ECO:0000313" key="3">
    <source>
        <dbReference type="EMBL" id="KAK7837458.1"/>
    </source>
</evidence>
<dbReference type="Gramene" id="rna-CFP56_47605">
    <property type="protein sequence ID" value="cds-POE51487.1"/>
    <property type="gene ID" value="gene-CFP56_47605"/>
</dbReference>
<feature type="region of interest" description="Disordered" evidence="1">
    <location>
        <begin position="521"/>
        <end position="544"/>
    </location>
</feature>
<evidence type="ECO:0000256" key="1">
    <source>
        <dbReference type="SAM" id="MobiDB-lite"/>
    </source>
</evidence>
<dbReference type="Proteomes" id="UP000237347">
    <property type="component" value="Unassembled WGS sequence"/>
</dbReference>
<dbReference type="InterPro" id="IPR001194">
    <property type="entry name" value="cDENN_dom"/>
</dbReference>
<dbReference type="Pfam" id="PF02141">
    <property type="entry name" value="DENN"/>
    <property type="match status" value="1"/>
</dbReference>
<evidence type="ECO:0000259" key="2">
    <source>
        <dbReference type="PROSITE" id="PS50211"/>
    </source>
</evidence>
<dbReference type="SMART" id="SM00801">
    <property type="entry name" value="dDENN"/>
    <property type="match status" value="1"/>
</dbReference>
<dbReference type="InterPro" id="IPR043153">
    <property type="entry name" value="DENN_C"/>
</dbReference>
<reference evidence="3 4" key="1">
    <citation type="journal article" date="2018" name="Sci. Data">
        <title>The draft genome sequence of cork oak.</title>
        <authorList>
            <person name="Ramos A.M."/>
            <person name="Usie A."/>
            <person name="Barbosa P."/>
            <person name="Barros P.M."/>
            <person name="Capote T."/>
            <person name="Chaves I."/>
            <person name="Simoes F."/>
            <person name="Abreu I."/>
            <person name="Carrasquinho I."/>
            <person name="Faro C."/>
            <person name="Guimaraes J.B."/>
            <person name="Mendonca D."/>
            <person name="Nobrega F."/>
            <person name="Rodrigues L."/>
            <person name="Saibo N.J.M."/>
            <person name="Varela M.C."/>
            <person name="Egas C."/>
            <person name="Matos J."/>
            <person name="Miguel C.M."/>
            <person name="Oliveira M.M."/>
            <person name="Ricardo C.P."/>
            <person name="Goncalves S."/>
        </authorList>
    </citation>
    <scope>NUCLEOTIDE SEQUENCE [LARGE SCALE GENOMIC DNA]</scope>
    <source>
        <strain evidence="4">cv. HL8</strain>
    </source>
</reference>
<dbReference type="Gene3D" id="3.40.50.11500">
    <property type="match status" value="1"/>
</dbReference>
<dbReference type="PANTHER" id="PTHR12296">
    <property type="entry name" value="DENN DOMAIN-CONTAINING PROTEIN 4"/>
    <property type="match status" value="1"/>
</dbReference>
<keyword evidence="4" id="KW-1185">Reference proteome</keyword>
<dbReference type="InterPro" id="IPR037516">
    <property type="entry name" value="Tripartite_DENN"/>
</dbReference>
<dbReference type="PROSITE" id="PS50211">
    <property type="entry name" value="DENN"/>
    <property type="match status" value="1"/>
</dbReference>
<dbReference type="Gene3D" id="3.30.450.200">
    <property type="match status" value="1"/>
</dbReference>
<name>A0AAW0KFN0_QUESU</name>
<evidence type="ECO:0000313" key="4">
    <source>
        <dbReference type="Proteomes" id="UP000237347"/>
    </source>
</evidence>